<dbReference type="PhylomeDB" id="T1JDM6"/>
<keyword evidence="1" id="KW-0732">Signal</keyword>
<dbReference type="Proteomes" id="UP000014500">
    <property type="component" value="Unassembled WGS sequence"/>
</dbReference>
<sequence>MISCVIFLLALLAGYSEGQDCVVNSRCPGFVHKVPECKENPRDDDLAKCIYGMLADCHSQVQAAQQMQNAMLANEVICENPDLAEDFKKHKDCWPELQSCKISFGDVRNKVSAASVEEKETICGNTRNALKECKTNPAIPDDCKDMDRKYLDKAFEKSTCGCSTMALQLSVFLVSIMLAAIGRLA</sequence>
<evidence type="ECO:0008006" key="4">
    <source>
        <dbReference type="Google" id="ProtNLM"/>
    </source>
</evidence>
<keyword evidence="3" id="KW-1185">Reference proteome</keyword>
<evidence type="ECO:0000313" key="2">
    <source>
        <dbReference type="EnsemblMetazoa" id="SMAR011910-PA"/>
    </source>
</evidence>
<evidence type="ECO:0000256" key="1">
    <source>
        <dbReference type="SAM" id="SignalP"/>
    </source>
</evidence>
<reference evidence="3" key="1">
    <citation type="submission" date="2011-05" db="EMBL/GenBank/DDBJ databases">
        <authorList>
            <person name="Richards S.R."/>
            <person name="Qu J."/>
            <person name="Jiang H."/>
            <person name="Jhangiani S.N."/>
            <person name="Agravi P."/>
            <person name="Goodspeed R."/>
            <person name="Gross S."/>
            <person name="Mandapat C."/>
            <person name="Jackson L."/>
            <person name="Mathew T."/>
            <person name="Pu L."/>
            <person name="Thornton R."/>
            <person name="Saada N."/>
            <person name="Wilczek-Boney K.B."/>
            <person name="Lee S."/>
            <person name="Kovar C."/>
            <person name="Wu Y."/>
            <person name="Scherer S.E."/>
            <person name="Worley K.C."/>
            <person name="Muzny D.M."/>
            <person name="Gibbs R."/>
        </authorList>
    </citation>
    <scope>NUCLEOTIDE SEQUENCE</scope>
    <source>
        <strain evidence="3">Brora</strain>
    </source>
</reference>
<dbReference type="HOGENOM" id="CLU_1463102_0_0_1"/>
<evidence type="ECO:0000313" key="3">
    <source>
        <dbReference type="Proteomes" id="UP000014500"/>
    </source>
</evidence>
<proteinExistence type="predicted"/>
<dbReference type="EMBL" id="JH432107">
    <property type="status" value="NOT_ANNOTATED_CDS"/>
    <property type="molecule type" value="Genomic_DNA"/>
</dbReference>
<name>T1JDM6_STRMM</name>
<accession>T1JDM6</accession>
<feature type="signal peptide" evidence="1">
    <location>
        <begin position="1"/>
        <end position="18"/>
    </location>
</feature>
<dbReference type="AlphaFoldDB" id="T1JDM6"/>
<dbReference type="EnsemblMetazoa" id="SMAR011910-RA">
    <property type="protein sequence ID" value="SMAR011910-PA"/>
    <property type="gene ID" value="SMAR011910"/>
</dbReference>
<feature type="chain" id="PRO_5004579548" description="Secreted protein" evidence="1">
    <location>
        <begin position="19"/>
        <end position="185"/>
    </location>
</feature>
<reference evidence="2" key="2">
    <citation type="submission" date="2015-02" db="UniProtKB">
        <authorList>
            <consortium name="EnsemblMetazoa"/>
        </authorList>
    </citation>
    <scope>IDENTIFICATION</scope>
</reference>
<organism evidence="2 3">
    <name type="scientific">Strigamia maritima</name>
    <name type="common">European centipede</name>
    <name type="synonym">Geophilus maritimus</name>
    <dbReference type="NCBI Taxonomy" id="126957"/>
    <lineage>
        <taxon>Eukaryota</taxon>
        <taxon>Metazoa</taxon>
        <taxon>Ecdysozoa</taxon>
        <taxon>Arthropoda</taxon>
        <taxon>Myriapoda</taxon>
        <taxon>Chilopoda</taxon>
        <taxon>Pleurostigmophora</taxon>
        <taxon>Geophilomorpha</taxon>
        <taxon>Linotaeniidae</taxon>
        <taxon>Strigamia</taxon>
    </lineage>
</organism>
<protein>
    <recommendedName>
        <fullName evidence="4">Secreted protein</fullName>
    </recommendedName>
</protein>